<dbReference type="InterPro" id="IPR050268">
    <property type="entry name" value="NADH-dep_flavin_reductase"/>
</dbReference>
<accession>A0A9D1TL22</accession>
<dbReference type="Pfam" id="PF01613">
    <property type="entry name" value="Flavin_Reduct"/>
    <property type="match status" value="1"/>
</dbReference>
<reference evidence="4" key="1">
    <citation type="journal article" date="2021" name="PeerJ">
        <title>Extensive microbial diversity within the chicken gut microbiome revealed by metagenomics and culture.</title>
        <authorList>
            <person name="Gilroy R."/>
            <person name="Ravi A."/>
            <person name="Getino M."/>
            <person name="Pursley I."/>
            <person name="Horton D.L."/>
            <person name="Alikhan N.F."/>
            <person name="Baker D."/>
            <person name="Gharbi K."/>
            <person name="Hall N."/>
            <person name="Watson M."/>
            <person name="Adriaenssens E.M."/>
            <person name="Foster-Nyarko E."/>
            <person name="Jarju S."/>
            <person name="Secka A."/>
            <person name="Antonio M."/>
            <person name="Oren A."/>
            <person name="Chaudhuri R.R."/>
            <person name="La Ragione R."/>
            <person name="Hildebrand F."/>
            <person name="Pallen M.J."/>
        </authorList>
    </citation>
    <scope>NUCLEOTIDE SEQUENCE</scope>
    <source>
        <strain evidence="4">5790</strain>
    </source>
</reference>
<gene>
    <name evidence="4" type="ORF">H9900_01450</name>
</gene>
<dbReference type="CDD" id="cd00729">
    <property type="entry name" value="rubredoxin_SM"/>
    <property type="match status" value="1"/>
</dbReference>
<dbReference type="GO" id="GO:0005506">
    <property type="term" value="F:iron ion binding"/>
    <property type="evidence" value="ECO:0007669"/>
    <property type="project" value="InterPro"/>
</dbReference>
<dbReference type="EMBL" id="DXIJ01000029">
    <property type="protein sequence ID" value="HIV85457.1"/>
    <property type="molecule type" value="Genomic_DNA"/>
</dbReference>
<organism evidence="4 5">
    <name type="scientific">Candidatus Monoglobus merdigallinarum</name>
    <dbReference type="NCBI Taxonomy" id="2838698"/>
    <lineage>
        <taxon>Bacteria</taxon>
        <taxon>Bacillati</taxon>
        <taxon>Bacillota</taxon>
        <taxon>Clostridia</taxon>
        <taxon>Monoglobales</taxon>
        <taxon>Monoglobaceae</taxon>
        <taxon>Monoglobus</taxon>
    </lineage>
</organism>
<dbReference type="AlphaFoldDB" id="A0A9D1TL22"/>
<name>A0A9D1TL22_9FIRM</name>
<dbReference type="SUPFAM" id="SSF50475">
    <property type="entry name" value="FMN-binding split barrel"/>
    <property type="match status" value="1"/>
</dbReference>
<sequence length="181" mass="20459">CDSGCIINSVMQVTSGDNSKFLISVNKQNYTRDMILSSGIFNISILTTGAKFDIFERFGFRSGRDVDKFEGFGDVHRSKNGVLYITQNTNAYISFRVIDTIDCDTHTVFLAEVTDAENIGSGDSVTYDYYHKNIKPKPEKQNTKGWRCTICGYIYDGDELPEDFVCPICKHDASYFEKITD</sequence>
<dbReference type="Pfam" id="PF21349">
    <property type="entry name" value="RUBY_RBDX"/>
    <property type="match status" value="1"/>
</dbReference>
<reference evidence="4" key="2">
    <citation type="submission" date="2021-04" db="EMBL/GenBank/DDBJ databases">
        <authorList>
            <person name="Gilroy R."/>
        </authorList>
    </citation>
    <scope>NUCLEOTIDE SEQUENCE</scope>
    <source>
        <strain evidence="4">5790</strain>
    </source>
</reference>
<dbReference type="Proteomes" id="UP000824162">
    <property type="component" value="Unassembled WGS sequence"/>
</dbReference>
<dbReference type="Gene3D" id="2.20.28.10">
    <property type="match status" value="1"/>
</dbReference>
<dbReference type="InterPro" id="IPR024934">
    <property type="entry name" value="Rubredoxin-like_dom"/>
</dbReference>
<evidence type="ECO:0000313" key="4">
    <source>
        <dbReference type="EMBL" id="HIV85457.1"/>
    </source>
</evidence>
<feature type="non-terminal residue" evidence="4">
    <location>
        <position position="1"/>
    </location>
</feature>
<evidence type="ECO:0000256" key="1">
    <source>
        <dbReference type="ARBA" id="ARBA00001965"/>
    </source>
</evidence>
<dbReference type="Gene3D" id="2.30.110.10">
    <property type="entry name" value="Electron Transport, Fmn-binding Protein, Chain A"/>
    <property type="match status" value="1"/>
</dbReference>
<dbReference type="GO" id="GO:0042602">
    <property type="term" value="F:riboflavin reductase (NADPH) activity"/>
    <property type="evidence" value="ECO:0007669"/>
    <property type="project" value="TreeGrafter"/>
</dbReference>
<dbReference type="InterPro" id="IPR048574">
    <property type="entry name" value="RUBY_RBDX"/>
</dbReference>
<dbReference type="InterPro" id="IPR002563">
    <property type="entry name" value="Flavin_Rdtase-like_dom"/>
</dbReference>
<proteinExistence type="predicted"/>
<keyword evidence="2" id="KW-0560">Oxidoreductase</keyword>
<evidence type="ECO:0000256" key="2">
    <source>
        <dbReference type="ARBA" id="ARBA00023002"/>
    </source>
</evidence>
<dbReference type="GO" id="GO:0010181">
    <property type="term" value="F:FMN binding"/>
    <property type="evidence" value="ECO:0007669"/>
    <property type="project" value="InterPro"/>
</dbReference>
<protein>
    <submittedName>
        <fullName evidence="4">Flavin reductase</fullName>
    </submittedName>
</protein>
<dbReference type="PROSITE" id="PS50903">
    <property type="entry name" value="RUBREDOXIN_LIKE"/>
    <property type="match status" value="1"/>
</dbReference>
<feature type="domain" description="Rubredoxin-like" evidence="3">
    <location>
        <begin position="143"/>
        <end position="179"/>
    </location>
</feature>
<dbReference type="SUPFAM" id="SSF57802">
    <property type="entry name" value="Rubredoxin-like"/>
    <property type="match status" value="1"/>
</dbReference>
<dbReference type="PANTHER" id="PTHR30466">
    <property type="entry name" value="FLAVIN REDUCTASE"/>
    <property type="match status" value="1"/>
</dbReference>
<dbReference type="PANTHER" id="PTHR30466:SF1">
    <property type="entry name" value="FMN REDUCTASE (NADH) RUTF"/>
    <property type="match status" value="1"/>
</dbReference>
<evidence type="ECO:0000313" key="5">
    <source>
        <dbReference type="Proteomes" id="UP000824162"/>
    </source>
</evidence>
<comment type="caution">
    <text evidence="4">The sequence shown here is derived from an EMBL/GenBank/DDBJ whole genome shotgun (WGS) entry which is preliminary data.</text>
</comment>
<comment type="cofactor">
    <cofactor evidence="1">
        <name>Fe(3+)</name>
        <dbReference type="ChEBI" id="CHEBI:29034"/>
    </cofactor>
</comment>
<dbReference type="InterPro" id="IPR012349">
    <property type="entry name" value="Split_barrel_FMN-bd"/>
</dbReference>
<evidence type="ECO:0000259" key="3">
    <source>
        <dbReference type="PROSITE" id="PS50903"/>
    </source>
</evidence>